<keyword evidence="4" id="KW-1185">Reference proteome</keyword>
<keyword evidence="1" id="KW-1015">Disulfide bond</keyword>
<organism evidence="4 5">
    <name type="scientific">Parastrongyloides trichosuri</name>
    <name type="common">Possum-specific nematode worm</name>
    <dbReference type="NCBI Taxonomy" id="131310"/>
    <lineage>
        <taxon>Eukaryota</taxon>
        <taxon>Metazoa</taxon>
        <taxon>Ecdysozoa</taxon>
        <taxon>Nematoda</taxon>
        <taxon>Chromadorea</taxon>
        <taxon>Rhabditida</taxon>
        <taxon>Tylenchina</taxon>
        <taxon>Panagrolaimomorpha</taxon>
        <taxon>Strongyloidoidea</taxon>
        <taxon>Strongyloididae</taxon>
        <taxon>Parastrongyloides</taxon>
    </lineage>
</organism>
<dbReference type="SUPFAM" id="SSF47862">
    <property type="entry name" value="Saposin"/>
    <property type="match status" value="1"/>
</dbReference>
<feature type="domain" description="Saposin B-type" evidence="3">
    <location>
        <begin position="39"/>
        <end position="118"/>
    </location>
</feature>
<feature type="chain" id="PRO_5005891487" evidence="2">
    <location>
        <begin position="26"/>
        <end position="130"/>
    </location>
</feature>
<accession>A0A0N4ZCF0</accession>
<dbReference type="AlphaFoldDB" id="A0A0N4ZCF0"/>
<dbReference type="PROSITE" id="PS50015">
    <property type="entry name" value="SAP_B"/>
    <property type="match status" value="1"/>
</dbReference>
<proteinExistence type="predicted"/>
<feature type="signal peptide" evidence="2">
    <location>
        <begin position="1"/>
        <end position="25"/>
    </location>
</feature>
<evidence type="ECO:0000313" key="5">
    <source>
        <dbReference type="WBParaSite" id="PTRK_0000520400.1"/>
    </source>
</evidence>
<dbReference type="WBParaSite" id="PTRK_0000520400.1">
    <property type="protein sequence ID" value="PTRK_0000520400.1"/>
    <property type="gene ID" value="PTRK_0000520400"/>
</dbReference>
<evidence type="ECO:0000313" key="4">
    <source>
        <dbReference type="Proteomes" id="UP000038045"/>
    </source>
</evidence>
<evidence type="ECO:0000256" key="1">
    <source>
        <dbReference type="ARBA" id="ARBA00023157"/>
    </source>
</evidence>
<protein>
    <submittedName>
        <fullName evidence="5">Saposin B-type domain-containing protein</fullName>
    </submittedName>
</protein>
<name>A0A0N4ZCF0_PARTI</name>
<keyword evidence="2" id="KW-0732">Signal</keyword>
<evidence type="ECO:0000259" key="3">
    <source>
        <dbReference type="PROSITE" id="PS50015"/>
    </source>
</evidence>
<evidence type="ECO:0000256" key="2">
    <source>
        <dbReference type="SAM" id="SignalP"/>
    </source>
</evidence>
<dbReference type="InterPro" id="IPR008139">
    <property type="entry name" value="SaposinB_dom"/>
</dbReference>
<dbReference type="InterPro" id="IPR011001">
    <property type="entry name" value="Saposin-like"/>
</dbReference>
<reference evidence="5" key="1">
    <citation type="submission" date="2017-02" db="UniProtKB">
        <authorList>
            <consortium name="WormBaseParasite"/>
        </authorList>
    </citation>
    <scope>IDENTIFICATION</scope>
</reference>
<sequence>MKGGKCYVIFFFATIILSSINIIRGSVKNDYGDSYESMQSFSCDVCQHAVVLCEKNYDDSYNVILLQMTQYCYNLGRYASNCQSITQQYLLNIYSSVHNTNIKNGQICMRDDLCSDDDDDNNGNYGFRKN</sequence>
<dbReference type="Gene3D" id="1.10.225.10">
    <property type="entry name" value="Saposin-like"/>
    <property type="match status" value="1"/>
</dbReference>
<dbReference type="Proteomes" id="UP000038045">
    <property type="component" value="Unplaced"/>
</dbReference>